<feature type="domain" description="MATH" evidence="5">
    <location>
        <begin position="30"/>
        <end position="166"/>
    </location>
</feature>
<dbReference type="SUPFAM" id="SSF54695">
    <property type="entry name" value="POZ domain"/>
    <property type="match status" value="1"/>
</dbReference>
<feature type="compositionally biased region" description="Basic residues" evidence="3">
    <location>
        <begin position="161"/>
        <end position="174"/>
    </location>
</feature>
<evidence type="ECO:0000256" key="3">
    <source>
        <dbReference type="SAM" id="MobiDB-lite"/>
    </source>
</evidence>
<reference evidence="6" key="1">
    <citation type="journal article" date="2005" name="PLoS Biol.">
        <title>The genomes of Oryza sativa: a history of duplications.</title>
        <authorList>
            <person name="Yu J."/>
            <person name="Wang J."/>
            <person name="Lin W."/>
            <person name="Li S."/>
            <person name="Li H."/>
            <person name="Zhou J."/>
            <person name="Ni P."/>
            <person name="Dong W."/>
            <person name="Hu S."/>
            <person name="Zeng C."/>
            <person name="Zhang J."/>
            <person name="Zhang Y."/>
            <person name="Li R."/>
            <person name="Xu Z."/>
            <person name="Li S."/>
            <person name="Li X."/>
            <person name="Zheng H."/>
            <person name="Cong L."/>
            <person name="Lin L."/>
            <person name="Yin J."/>
            <person name="Geng J."/>
            <person name="Li G."/>
            <person name="Shi J."/>
            <person name="Liu J."/>
            <person name="Lv H."/>
            <person name="Li J."/>
            <person name="Wang J."/>
            <person name="Deng Y."/>
            <person name="Ran L."/>
            <person name="Shi X."/>
            <person name="Wang X."/>
            <person name="Wu Q."/>
            <person name="Li C."/>
            <person name="Ren X."/>
            <person name="Wang J."/>
            <person name="Wang X."/>
            <person name="Li D."/>
            <person name="Liu D."/>
            <person name="Zhang X."/>
            <person name="Ji Z."/>
            <person name="Zhao W."/>
            <person name="Sun Y."/>
            <person name="Zhang Z."/>
            <person name="Bao J."/>
            <person name="Han Y."/>
            <person name="Dong L."/>
            <person name="Ji J."/>
            <person name="Chen P."/>
            <person name="Wu S."/>
            <person name="Liu J."/>
            <person name="Xiao Y."/>
            <person name="Bu D."/>
            <person name="Tan J."/>
            <person name="Yang L."/>
            <person name="Ye C."/>
            <person name="Zhang J."/>
            <person name="Xu J."/>
            <person name="Zhou Y."/>
            <person name="Yu Y."/>
            <person name="Zhang B."/>
            <person name="Zhuang S."/>
            <person name="Wei H."/>
            <person name="Liu B."/>
            <person name="Lei M."/>
            <person name="Yu H."/>
            <person name="Li Y."/>
            <person name="Xu H."/>
            <person name="Wei S."/>
            <person name="He X."/>
            <person name="Fang L."/>
            <person name="Zhang Z."/>
            <person name="Zhang Y."/>
            <person name="Huang X."/>
            <person name="Su Z."/>
            <person name="Tong W."/>
            <person name="Li J."/>
            <person name="Tong Z."/>
            <person name="Li S."/>
            <person name="Ye J."/>
            <person name="Wang L."/>
            <person name="Fang L."/>
            <person name="Lei T."/>
            <person name="Chen C."/>
            <person name="Chen H."/>
            <person name="Xu Z."/>
            <person name="Li H."/>
            <person name="Huang H."/>
            <person name="Zhang F."/>
            <person name="Xu H."/>
            <person name="Li N."/>
            <person name="Zhao C."/>
            <person name="Li S."/>
            <person name="Dong L."/>
            <person name="Huang Y."/>
            <person name="Li L."/>
            <person name="Xi Y."/>
            <person name="Qi Q."/>
            <person name="Li W."/>
            <person name="Zhang B."/>
            <person name="Hu W."/>
            <person name="Zhang Y."/>
            <person name="Tian X."/>
            <person name="Jiao Y."/>
            <person name="Liang X."/>
            <person name="Jin J."/>
            <person name="Gao L."/>
            <person name="Zheng W."/>
            <person name="Hao B."/>
            <person name="Liu S."/>
            <person name="Wang W."/>
            <person name="Yuan L."/>
            <person name="Cao M."/>
            <person name="McDermott J."/>
            <person name="Samudrala R."/>
            <person name="Wang J."/>
            <person name="Wong G.K."/>
            <person name="Yang H."/>
        </authorList>
    </citation>
    <scope>NUCLEOTIDE SEQUENCE [LARGE SCALE GENOMIC DNA]</scope>
</reference>
<feature type="domain" description="BTB" evidence="4">
    <location>
        <begin position="182"/>
        <end position="244"/>
    </location>
</feature>
<dbReference type="PROSITE" id="PS50097">
    <property type="entry name" value="BTB"/>
    <property type="match status" value="1"/>
</dbReference>
<dbReference type="GO" id="GO:0016567">
    <property type="term" value="P:protein ubiquitination"/>
    <property type="evidence" value="ECO:0007669"/>
    <property type="project" value="InterPro"/>
</dbReference>
<evidence type="ECO:0000313" key="6">
    <source>
        <dbReference type="EMBL" id="EAZ16138.1"/>
    </source>
</evidence>
<dbReference type="Gene3D" id="1.25.40.420">
    <property type="match status" value="1"/>
</dbReference>
<dbReference type="InterPro" id="IPR002083">
    <property type="entry name" value="MATH/TRAF_dom"/>
</dbReference>
<dbReference type="Pfam" id="PF00651">
    <property type="entry name" value="BTB"/>
    <property type="match status" value="1"/>
</dbReference>
<dbReference type="InterPro" id="IPR056423">
    <property type="entry name" value="BACK_BPM_SPOP"/>
</dbReference>
<dbReference type="AlphaFoldDB" id="A3C4X5"/>
<reference evidence="6" key="2">
    <citation type="submission" date="2008-12" db="EMBL/GenBank/DDBJ databases">
        <title>Improved gene annotation of the rice (Oryza sativa) genomes.</title>
        <authorList>
            <person name="Wang J."/>
            <person name="Li R."/>
            <person name="Fan W."/>
            <person name="Huang Q."/>
            <person name="Zhang J."/>
            <person name="Zhou Y."/>
            <person name="Hu Y."/>
            <person name="Zi S."/>
            <person name="Li J."/>
            <person name="Ni P."/>
            <person name="Zheng H."/>
            <person name="Zhang Y."/>
            <person name="Zhao M."/>
            <person name="Hao Q."/>
            <person name="McDermott J."/>
            <person name="Samudrala R."/>
            <person name="Kristiansen K."/>
            <person name="Wong G.K.-S."/>
        </authorList>
    </citation>
    <scope>NUCLEOTIDE SEQUENCE</scope>
</reference>
<evidence type="ECO:0000256" key="1">
    <source>
        <dbReference type="ARBA" id="ARBA00004906"/>
    </source>
</evidence>
<dbReference type="SUPFAM" id="SSF49599">
    <property type="entry name" value="TRAF domain-like"/>
    <property type="match status" value="1"/>
</dbReference>
<accession>A3C4X5</accession>
<dbReference type="Proteomes" id="UP000007752">
    <property type="component" value="Chromosome 10"/>
</dbReference>
<dbReference type="InterPro" id="IPR000210">
    <property type="entry name" value="BTB/POZ_dom"/>
</dbReference>
<gene>
    <name evidence="6" type="ORF">OsJ_31584</name>
</gene>
<dbReference type="InterPro" id="IPR008974">
    <property type="entry name" value="TRAF-like"/>
</dbReference>
<dbReference type="Pfam" id="PF24570">
    <property type="entry name" value="BACK_BPM_SPOP"/>
    <property type="match status" value="1"/>
</dbReference>
<dbReference type="Gene3D" id="3.30.710.10">
    <property type="entry name" value="Potassium Channel Kv1.1, Chain A"/>
    <property type="match status" value="1"/>
</dbReference>
<dbReference type="PANTHER" id="PTHR26379">
    <property type="entry name" value="BTB/POZ AND MATH DOMAIN-CONTAINING PROTEIN 1"/>
    <property type="match status" value="1"/>
</dbReference>
<dbReference type="CDD" id="cd00121">
    <property type="entry name" value="MATH"/>
    <property type="match status" value="1"/>
</dbReference>
<dbReference type="Gene3D" id="2.60.210.10">
    <property type="entry name" value="Apoptosis, Tumor Necrosis Factor Receptor Associated Protein 2, Chain A"/>
    <property type="match status" value="1"/>
</dbReference>
<proteinExistence type="inferred from homology"/>
<evidence type="ECO:0000256" key="2">
    <source>
        <dbReference type="ARBA" id="ARBA00010846"/>
    </source>
</evidence>
<comment type="pathway">
    <text evidence="1">Protein modification; protein ubiquitination.</text>
</comment>
<dbReference type="PROSITE" id="PS50144">
    <property type="entry name" value="MATH"/>
    <property type="match status" value="1"/>
</dbReference>
<organism evidence="6">
    <name type="scientific">Oryza sativa subsp. japonica</name>
    <name type="common">Rice</name>
    <dbReference type="NCBI Taxonomy" id="39947"/>
    <lineage>
        <taxon>Eukaryota</taxon>
        <taxon>Viridiplantae</taxon>
        <taxon>Streptophyta</taxon>
        <taxon>Embryophyta</taxon>
        <taxon>Tracheophyta</taxon>
        <taxon>Spermatophyta</taxon>
        <taxon>Magnoliopsida</taxon>
        <taxon>Liliopsida</taxon>
        <taxon>Poales</taxon>
        <taxon>Poaceae</taxon>
        <taxon>BOP clade</taxon>
        <taxon>Oryzoideae</taxon>
        <taxon>Oryzeae</taxon>
        <taxon>Oryzinae</taxon>
        <taxon>Oryza</taxon>
        <taxon>Oryza sativa</taxon>
    </lineage>
</organism>
<dbReference type="InterPro" id="IPR011333">
    <property type="entry name" value="SKP1/BTB/POZ_sf"/>
</dbReference>
<feature type="region of interest" description="Disordered" evidence="3">
    <location>
        <begin position="159"/>
        <end position="182"/>
    </location>
</feature>
<comment type="similarity">
    <text evidence="2">Belongs to the Tdpoz family.</text>
</comment>
<sequence length="371" mass="41602">MRRPIHRRTTRASAAAAAATGSTSTIFAGAMRYELKIVEYSRTKAVPNGCSMKYPAFTAAGHTWHVGYFPNGVIGAEEAEADYVAFFLYLNDNDAAEEAVKAQAIFSLLVIEGNPVSSYTFTTVLVNFSEKKYWGYKNFIKEGISGESTVSQGRLLQHQNRPGRHAAAYRRPRKPPTSSSQVGKKVFDAHRLVLAARSPVFKAELYGRMKESTTKSAIAIDDMEEEVFEAMLTFIYTDSLPKMKRRDEAAMAQHLLVAADRYNLERLKLICEDKLSKNIDTGSIANILLLAEKHSCHALKEACFEFLRTSRSLNAVMETDEFEYLIDTCPGVIKELMSKLIVNLGQSNEWRRDGALVIPIAKLILRYYQVQ</sequence>
<dbReference type="EMBL" id="CM000147">
    <property type="protein sequence ID" value="EAZ16138.1"/>
    <property type="molecule type" value="Genomic_DNA"/>
</dbReference>
<dbReference type="Pfam" id="PF22486">
    <property type="entry name" value="MATH_2"/>
    <property type="match status" value="1"/>
</dbReference>
<protein>
    <submittedName>
        <fullName evidence="6">Uncharacterized protein</fullName>
    </submittedName>
</protein>
<evidence type="ECO:0000259" key="5">
    <source>
        <dbReference type="PROSITE" id="PS50144"/>
    </source>
</evidence>
<dbReference type="SMART" id="SM00225">
    <property type="entry name" value="BTB"/>
    <property type="match status" value="1"/>
</dbReference>
<evidence type="ECO:0000259" key="4">
    <source>
        <dbReference type="PROSITE" id="PS50097"/>
    </source>
</evidence>
<name>A3C4X5_ORYSJ</name>
<dbReference type="PANTHER" id="PTHR26379:SF498">
    <property type="entry name" value="OS10G0425700 PROTEIN"/>
    <property type="match status" value="1"/>
</dbReference>
<dbReference type="InterPro" id="IPR045005">
    <property type="entry name" value="BPM1-6"/>
</dbReference>